<dbReference type="InterPro" id="IPR049704">
    <property type="entry name" value="Aminotrans_3_PPA_site"/>
</dbReference>
<evidence type="ECO:0000256" key="16">
    <source>
        <dbReference type="RuleBase" id="RU003560"/>
    </source>
</evidence>
<dbReference type="EMBL" id="JBHUNF010000003">
    <property type="protein sequence ID" value="MFD2674666.1"/>
    <property type="molecule type" value="Genomic_DNA"/>
</dbReference>
<gene>
    <name evidence="17" type="primary">gabT</name>
    <name evidence="17" type="ORF">ACFSUQ_05035</name>
</gene>
<dbReference type="Proteomes" id="UP001597453">
    <property type="component" value="Unassembled WGS sequence"/>
</dbReference>
<dbReference type="InterPro" id="IPR004632">
    <property type="entry name" value="4NH2But_aminotransferase_bac"/>
</dbReference>
<evidence type="ECO:0000256" key="13">
    <source>
        <dbReference type="ARBA" id="ARBA00031787"/>
    </source>
</evidence>
<dbReference type="EC" id="2.6.1.22" evidence="5"/>
<dbReference type="Pfam" id="PF00202">
    <property type="entry name" value="Aminotran_3"/>
    <property type="match status" value="1"/>
</dbReference>
<protein>
    <recommendedName>
        <fullName evidence="12">(S)-3-amino-2-methylpropionate transaminase</fullName>
        <ecNumber evidence="6">2.6.1.19</ecNumber>
        <ecNumber evidence="5">2.6.1.22</ecNumber>
    </recommendedName>
    <alternativeName>
        <fullName evidence="13">GABA aminotransferase</fullName>
    </alternativeName>
    <alternativeName>
        <fullName evidence="11">Gamma-amino-N-butyrate transaminase</fullName>
    </alternativeName>
    <alternativeName>
        <fullName evidence="15">Glutamate:succinic semialdehyde transaminase</fullName>
    </alternativeName>
    <alternativeName>
        <fullName evidence="10">L-AIBAT</fullName>
    </alternativeName>
</protein>
<dbReference type="PIRSF" id="PIRSF000521">
    <property type="entry name" value="Transaminase_4ab_Lys_Orn"/>
    <property type="match status" value="1"/>
</dbReference>
<sequence>MEFRLEQKRQVVTEIPGPKSKAFQADREKYVSNSIGSSLPGYIEAADGAILRDVDGNQFIDFGSGIGVTTVGNSNPKVVKAVQDAAAAGTHLQINTAPYGSYIELCKRLTELTPGDFPKKAALFNTGAEALENAVKIARKYTGRQAIVVFEHAFHGRTNLTMAMTAKAAPYKIGFGPFAPEVYRMPLSYPFRDPEGMTGEEAAKRTITMIEKQIGAENVAAIILEPVVGEGGFIVPADGFMSSLVKFAKDNGIVYVSDEVQSGMARTGKWFASEWSGIEPDLITSAKGLGGGMPISAVIGRAEIMDAPQPGGIGGTYSGNPVSNASALATIEAYEEENLLDAALRIEEIFREMLEPVVAEVGIVGEIRGRGAMLAIEFVQDGSKEPNAAVVKQIVDDALAQGAMFLTCGTYGNVIRLLPPLVMTEELLRDGLQVLIDAIRKAAA</sequence>
<evidence type="ECO:0000256" key="14">
    <source>
        <dbReference type="ARBA" id="ARBA00048021"/>
    </source>
</evidence>
<organism evidence="17 18">
    <name type="scientific">Gulosibacter bifidus</name>
    <dbReference type="NCBI Taxonomy" id="272239"/>
    <lineage>
        <taxon>Bacteria</taxon>
        <taxon>Bacillati</taxon>
        <taxon>Actinomycetota</taxon>
        <taxon>Actinomycetes</taxon>
        <taxon>Micrococcales</taxon>
        <taxon>Microbacteriaceae</taxon>
        <taxon>Gulosibacter</taxon>
    </lineage>
</organism>
<comment type="caution">
    <text evidence="17">The sequence shown here is derived from an EMBL/GenBank/DDBJ whole genome shotgun (WGS) entry which is preliminary data.</text>
</comment>
<proteinExistence type="inferred from homology"/>
<evidence type="ECO:0000256" key="6">
    <source>
        <dbReference type="ARBA" id="ARBA00012912"/>
    </source>
</evidence>
<accession>A0ABW5RIZ5</accession>
<dbReference type="PROSITE" id="PS00600">
    <property type="entry name" value="AA_TRANSFER_CLASS_3"/>
    <property type="match status" value="1"/>
</dbReference>
<keyword evidence="9 16" id="KW-0663">Pyridoxal phosphate</keyword>
<dbReference type="PANTHER" id="PTHR11986:SF58">
    <property type="entry name" value="LEUCINE_METHIONINE RACEMASE"/>
    <property type="match status" value="1"/>
</dbReference>
<evidence type="ECO:0000256" key="3">
    <source>
        <dbReference type="ARBA" id="ARBA00005176"/>
    </source>
</evidence>
<dbReference type="SUPFAM" id="SSF53383">
    <property type="entry name" value="PLP-dependent transferases"/>
    <property type="match status" value="1"/>
</dbReference>
<comment type="cofactor">
    <cofactor evidence="2">
        <name>pyridoxal 5'-phosphate</name>
        <dbReference type="ChEBI" id="CHEBI:597326"/>
    </cofactor>
</comment>
<evidence type="ECO:0000256" key="8">
    <source>
        <dbReference type="ARBA" id="ARBA00022679"/>
    </source>
</evidence>
<comment type="catalytic activity">
    <reaction evidence="1">
        <text>(S)-3-amino-2-methylpropanoate + 2-oxoglutarate = 2-methyl-3-oxopropanoate + L-glutamate</text>
        <dbReference type="Rhea" id="RHEA:13993"/>
        <dbReference type="ChEBI" id="CHEBI:16810"/>
        <dbReference type="ChEBI" id="CHEBI:29985"/>
        <dbReference type="ChEBI" id="CHEBI:57700"/>
        <dbReference type="ChEBI" id="CHEBI:58655"/>
        <dbReference type="EC" id="2.6.1.22"/>
    </reaction>
</comment>
<dbReference type="InterPro" id="IPR050103">
    <property type="entry name" value="Class-III_PLP-dep_AT"/>
</dbReference>
<dbReference type="InterPro" id="IPR005814">
    <property type="entry name" value="Aminotrans_3"/>
</dbReference>
<evidence type="ECO:0000256" key="7">
    <source>
        <dbReference type="ARBA" id="ARBA00022576"/>
    </source>
</evidence>
<dbReference type="InterPro" id="IPR015424">
    <property type="entry name" value="PyrdxlP-dep_Trfase"/>
</dbReference>
<dbReference type="InterPro" id="IPR015421">
    <property type="entry name" value="PyrdxlP-dep_Trfase_major"/>
</dbReference>
<dbReference type="RefSeq" id="WP_066055799.1">
    <property type="nucleotide sequence ID" value="NZ_JBHUNF010000003.1"/>
</dbReference>
<comment type="similarity">
    <text evidence="4 16">Belongs to the class-III pyridoxal-phosphate-dependent aminotransferase family.</text>
</comment>
<reference evidence="18" key="1">
    <citation type="journal article" date="2019" name="Int. J. Syst. Evol. Microbiol.">
        <title>The Global Catalogue of Microorganisms (GCM) 10K type strain sequencing project: providing services to taxonomists for standard genome sequencing and annotation.</title>
        <authorList>
            <consortium name="The Broad Institute Genomics Platform"/>
            <consortium name="The Broad Institute Genome Sequencing Center for Infectious Disease"/>
            <person name="Wu L."/>
            <person name="Ma J."/>
        </authorList>
    </citation>
    <scope>NUCLEOTIDE SEQUENCE [LARGE SCALE GENOMIC DNA]</scope>
    <source>
        <strain evidence="18">TISTR 1511</strain>
    </source>
</reference>
<keyword evidence="7 17" id="KW-0032">Aminotransferase</keyword>
<dbReference type="PANTHER" id="PTHR11986">
    <property type="entry name" value="AMINOTRANSFERASE CLASS III"/>
    <property type="match status" value="1"/>
</dbReference>
<keyword evidence="8 17" id="KW-0808">Transferase</keyword>
<evidence type="ECO:0000256" key="4">
    <source>
        <dbReference type="ARBA" id="ARBA00008954"/>
    </source>
</evidence>
<keyword evidence="18" id="KW-1185">Reference proteome</keyword>
<dbReference type="Gene3D" id="3.40.640.10">
    <property type="entry name" value="Type I PLP-dependent aspartate aminotransferase-like (Major domain)"/>
    <property type="match status" value="1"/>
</dbReference>
<comment type="pathway">
    <text evidence="3">Amino-acid degradation; 4-aminobutanoate degradation.</text>
</comment>
<evidence type="ECO:0000256" key="15">
    <source>
        <dbReference type="ARBA" id="ARBA00050054"/>
    </source>
</evidence>
<comment type="catalytic activity">
    <reaction evidence="14">
        <text>4-aminobutanoate + 2-oxoglutarate = succinate semialdehyde + L-glutamate</text>
        <dbReference type="Rhea" id="RHEA:23352"/>
        <dbReference type="ChEBI" id="CHEBI:16810"/>
        <dbReference type="ChEBI" id="CHEBI:29985"/>
        <dbReference type="ChEBI" id="CHEBI:57706"/>
        <dbReference type="ChEBI" id="CHEBI:59888"/>
        <dbReference type="EC" id="2.6.1.19"/>
    </reaction>
</comment>
<evidence type="ECO:0000313" key="17">
    <source>
        <dbReference type="EMBL" id="MFD2674666.1"/>
    </source>
</evidence>
<evidence type="ECO:0000256" key="9">
    <source>
        <dbReference type="ARBA" id="ARBA00022898"/>
    </source>
</evidence>
<name>A0ABW5RIZ5_9MICO</name>
<dbReference type="NCBIfam" id="NF004714">
    <property type="entry name" value="PRK06058.1"/>
    <property type="match status" value="1"/>
</dbReference>
<evidence type="ECO:0000256" key="12">
    <source>
        <dbReference type="ARBA" id="ARBA00030857"/>
    </source>
</evidence>
<evidence type="ECO:0000256" key="11">
    <source>
        <dbReference type="ARBA" id="ARBA00030204"/>
    </source>
</evidence>
<dbReference type="GO" id="GO:0034386">
    <property type="term" value="F:4-aminobutyrate:2-oxoglutarate transaminase activity"/>
    <property type="evidence" value="ECO:0007669"/>
    <property type="project" value="UniProtKB-EC"/>
</dbReference>
<evidence type="ECO:0000256" key="5">
    <source>
        <dbReference type="ARBA" id="ARBA00012876"/>
    </source>
</evidence>
<dbReference type="CDD" id="cd00610">
    <property type="entry name" value="OAT_like"/>
    <property type="match status" value="1"/>
</dbReference>
<evidence type="ECO:0000256" key="10">
    <source>
        <dbReference type="ARBA" id="ARBA00029760"/>
    </source>
</evidence>
<dbReference type="NCBIfam" id="TIGR00700">
    <property type="entry name" value="GABAtrnsam"/>
    <property type="match status" value="1"/>
</dbReference>
<dbReference type="InterPro" id="IPR015422">
    <property type="entry name" value="PyrdxlP-dep_Trfase_small"/>
</dbReference>
<dbReference type="Gene3D" id="3.90.1150.10">
    <property type="entry name" value="Aspartate Aminotransferase, domain 1"/>
    <property type="match status" value="1"/>
</dbReference>
<evidence type="ECO:0000256" key="1">
    <source>
        <dbReference type="ARBA" id="ARBA00001750"/>
    </source>
</evidence>
<evidence type="ECO:0000313" key="18">
    <source>
        <dbReference type="Proteomes" id="UP001597453"/>
    </source>
</evidence>
<dbReference type="EC" id="2.6.1.19" evidence="6"/>
<evidence type="ECO:0000256" key="2">
    <source>
        <dbReference type="ARBA" id="ARBA00001933"/>
    </source>
</evidence>